<evidence type="ECO:0000313" key="5">
    <source>
        <dbReference type="EMBL" id="KKL47909.1"/>
    </source>
</evidence>
<dbReference type="EMBL" id="LAZR01033499">
    <property type="protein sequence ID" value="KKL47909.1"/>
    <property type="molecule type" value="Genomic_DNA"/>
</dbReference>
<sequence>VRPHDEKLRMPNFEYTDKEVEAIVTALLGFVKKDVLTSKEKSRNPRNIFVEQGQWIVREYNCQGCHIIEKEGGAIRPMIHSWLMNIQNKSLRDADDLMVTFSPPVLQGEGQKVQTEWLFDFIHGPVIIRPWLTVRMPTFALDETQVNTLIRYFSYLDNQNFPFTEKVVPKLAKEEHAAAGLLFSKKFFDCGSCHIRGKEFPEGSPVNWAPNFALAKDRLKPLWMIEWLKDPQALLPGTKMPSFYDPDPEYFHESGPEKILDGDEEKQIRVLRDYILTTY</sequence>
<dbReference type="SUPFAM" id="SSF46626">
    <property type="entry name" value="Cytochrome c"/>
    <property type="match status" value="2"/>
</dbReference>
<dbReference type="GO" id="GO:0020037">
    <property type="term" value="F:heme binding"/>
    <property type="evidence" value="ECO:0007669"/>
    <property type="project" value="InterPro"/>
</dbReference>
<dbReference type="InterPro" id="IPR036909">
    <property type="entry name" value="Cyt_c-like_dom_sf"/>
</dbReference>
<protein>
    <recommendedName>
        <fullName evidence="4">Cytochrome c domain-containing protein</fullName>
    </recommendedName>
</protein>
<evidence type="ECO:0000259" key="4">
    <source>
        <dbReference type="PROSITE" id="PS51007"/>
    </source>
</evidence>
<organism evidence="5">
    <name type="scientific">marine sediment metagenome</name>
    <dbReference type="NCBI Taxonomy" id="412755"/>
    <lineage>
        <taxon>unclassified sequences</taxon>
        <taxon>metagenomes</taxon>
        <taxon>ecological metagenomes</taxon>
    </lineage>
</organism>
<dbReference type="PROSITE" id="PS51007">
    <property type="entry name" value="CYTC"/>
    <property type="match status" value="2"/>
</dbReference>
<dbReference type="Gene3D" id="1.10.760.10">
    <property type="entry name" value="Cytochrome c-like domain"/>
    <property type="match status" value="2"/>
</dbReference>
<accession>A0A0F9CFM1</accession>
<evidence type="ECO:0000256" key="1">
    <source>
        <dbReference type="ARBA" id="ARBA00022617"/>
    </source>
</evidence>
<dbReference type="AlphaFoldDB" id="A0A0F9CFM1"/>
<dbReference type="InterPro" id="IPR009056">
    <property type="entry name" value="Cyt_c-like_dom"/>
</dbReference>
<name>A0A0F9CFM1_9ZZZZ</name>
<reference evidence="5" key="1">
    <citation type="journal article" date="2015" name="Nature">
        <title>Complex archaea that bridge the gap between prokaryotes and eukaryotes.</title>
        <authorList>
            <person name="Spang A."/>
            <person name="Saw J.H."/>
            <person name="Jorgensen S.L."/>
            <person name="Zaremba-Niedzwiedzka K."/>
            <person name="Martijn J."/>
            <person name="Lind A.E."/>
            <person name="van Eijk R."/>
            <person name="Schleper C."/>
            <person name="Guy L."/>
            <person name="Ettema T.J."/>
        </authorList>
    </citation>
    <scope>NUCLEOTIDE SEQUENCE</scope>
</reference>
<keyword evidence="1" id="KW-0349">Heme</keyword>
<comment type="caution">
    <text evidence="5">The sequence shown here is derived from an EMBL/GenBank/DDBJ whole genome shotgun (WGS) entry which is preliminary data.</text>
</comment>
<keyword evidence="3" id="KW-0408">Iron</keyword>
<proteinExistence type="predicted"/>
<dbReference type="GO" id="GO:0046872">
    <property type="term" value="F:metal ion binding"/>
    <property type="evidence" value="ECO:0007669"/>
    <property type="project" value="UniProtKB-KW"/>
</dbReference>
<evidence type="ECO:0000256" key="3">
    <source>
        <dbReference type="ARBA" id="ARBA00023004"/>
    </source>
</evidence>
<gene>
    <name evidence="5" type="ORF">LCGC14_2330830</name>
</gene>
<keyword evidence="2" id="KW-0479">Metal-binding</keyword>
<feature type="domain" description="Cytochrome c" evidence="4">
    <location>
        <begin position="48"/>
        <end position="157"/>
    </location>
</feature>
<feature type="non-terminal residue" evidence="5">
    <location>
        <position position="1"/>
    </location>
</feature>
<dbReference type="GO" id="GO:0009055">
    <property type="term" value="F:electron transfer activity"/>
    <property type="evidence" value="ECO:0007669"/>
    <property type="project" value="InterPro"/>
</dbReference>
<evidence type="ECO:0000256" key="2">
    <source>
        <dbReference type="ARBA" id="ARBA00022723"/>
    </source>
</evidence>
<feature type="domain" description="Cytochrome c" evidence="4">
    <location>
        <begin position="175"/>
        <end position="279"/>
    </location>
</feature>